<proteinExistence type="predicted"/>
<sequence>MKDSETFEAVKLFIEERVLKGQGEVDADTPLLEWGILDSLSVARLGGFIERRFDVVLPGGSDIGEKFHSLSSVCEFIAELRARDTVEG</sequence>
<reference evidence="2 3" key="1">
    <citation type="submission" date="2021-03" db="EMBL/GenBank/DDBJ databases">
        <title>Complete genome sequence of Streptomyces cyanogenus S136, producer of anticancer angucycline landomycin A.</title>
        <authorList>
            <person name="Hrab P."/>
            <person name="Ruckert C."/>
            <person name="Busche T."/>
            <person name="Ostash I."/>
            <person name="Kalinowski J."/>
            <person name="Fedorenko V."/>
            <person name="Yushchuk O."/>
            <person name="Ostash B."/>
        </authorList>
    </citation>
    <scope>NUCLEOTIDE SEQUENCE [LARGE SCALE GENOMIC DNA]</scope>
    <source>
        <strain evidence="2 3">S136</strain>
    </source>
</reference>
<feature type="domain" description="Carrier" evidence="1">
    <location>
        <begin position="2"/>
        <end position="81"/>
    </location>
</feature>
<dbReference type="PROSITE" id="PS50075">
    <property type="entry name" value="CARRIER"/>
    <property type="match status" value="1"/>
</dbReference>
<evidence type="ECO:0000259" key="1">
    <source>
        <dbReference type="PROSITE" id="PS50075"/>
    </source>
</evidence>
<dbReference type="Proteomes" id="UP000663908">
    <property type="component" value="Chromosome"/>
</dbReference>
<dbReference type="InterPro" id="IPR036736">
    <property type="entry name" value="ACP-like_sf"/>
</dbReference>
<evidence type="ECO:0000313" key="3">
    <source>
        <dbReference type="Proteomes" id="UP000663908"/>
    </source>
</evidence>
<dbReference type="RefSeq" id="WP_208030668.1">
    <property type="nucleotide sequence ID" value="NZ_CP071839.1"/>
</dbReference>
<keyword evidence="3" id="KW-1185">Reference proteome</keyword>
<dbReference type="EMBL" id="CP071839">
    <property type="protein sequence ID" value="QTD96738.1"/>
    <property type="molecule type" value="Genomic_DNA"/>
</dbReference>
<dbReference type="Gene3D" id="1.10.1200.10">
    <property type="entry name" value="ACP-like"/>
    <property type="match status" value="1"/>
</dbReference>
<accession>A0ABX7TMA9</accession>
<protein>
    <recommendedName>
        <fullName evidence="1">Carrier domain-containing protein</fullName>
    </recommendedName>
</protein>
<gene>
    <name evidence="2" type="ORF">S1361_05210</name>
</gene>
<dbReference type="SUPFAM" id="SSF47336">
    <property type="entry name" value="ACP-like"/>
    <property type="match status" value="1"/>
</dbReference>
<dbReference type="Pfam" id="PF00550">
    <property type="entry name" value="PP-binding"/>
    <property type="match status" value="1"/>
</dbReference>
<name>A0ABX7TMA9_STRCY</name>
<evidence type="ECO:0000313" key="2">
    <source>
        <dbReference type="EMBL" id="QTD96738.1"/>
    </source>
</evidence>
<dbReference type="InterPro" id="IPR009081">
    <property type="entry name" value="PP-bd_ACP"/>
</dbReference>
<organism evidence="2 3">
    <name type="scientific">Streptomyces cyanogenus</name>
    <dbReference type="NCBI Taxonomy" id="80860"/>
    <lineage>
        <taxon>Bacteria</taxon>
        <taxon>Bacillati</taxon>
        <taxon>Actinomycetota</taxon>
        <taxon>Actinomycetes</taxon>
        <taxon>Kitasatosporales</taxon>
        <taxon>Streptomycetaceae</taxon>
        <taxon>Streptomyces</taxon>
    </lineage>
</organism>